<dbReference type="AlphaFoldDB" id="A0AAV7G8U7"/>
<evidence type="ECO:0000313" key="2">
    <source>
        <dbReference type="EMBL" id="KAH0452575.1"/>
    </source>
</evidence>
<dbReference type="PANTHER" id="PTHR36484">
    <property type="entry name" value="OS01G0558700 PROTEIN"/>
    <property type="match status" value="1"/>
</dbReference>
<accession>A0AAV7G8U7</accession>
<organism evidence="2 3">
    <name type="scientific">Dendrobium chrysotoxum</name>
    <name type="common">Orchid</name>
    <dbReference type="NCBI Taxonomy" id="161865"/>
    <lineage>
        <taxon>Eukaryota</taxon>
        <taxon>Viridiplantae</taxon>
        <taxon>Streptophyta</taxon>
        <taxon>Embryophyta</taxon>
        <taxon>Tracheophyta</taxon>
        <taxon>Spermatophyta</taxon>
        <taxon>Magnoliopsida</taxon>
        <taxon>Liliopsida</taxon>
        <taxon>Asparagales</taxon>
        <taxon>Orchidaceae</taxon>
        <taxon>Epidendroideae</taxon>
        <taxon>Malaxideae</taxon>
        <taxon>Dendrobiinae</taxon>
        <taxon>Dendrobium</taxon>
    </lineage>
</organism>
<name>A0AAV7G8U7_DENCH</name>
<dbReference type="PANTHER" id="PTHR36484:SF2">
    <property type="entry name" value="OS01G0558700 PROTEIN"/>
    <property type="match status" value="1"/>
</dbReference>
<feature type="region of interest" description="Disordered" evidence="1">
    <location>
        <begin position="1"/>
        <end position="27"/>
    </location>
</feature>
<evidence type="ECO:0000256" key="1">
    <source>
        <dbReference type="SAM" id="MobiDB-lite"/>
    </source>
</evidence>
<feature type="region of interest" description="Disordered" evidence="1">
    <location>
        <begin position="72"/>
        <end position="95"/>
    </location>
</feature>
<protein>
    <submittedName>
        <fullName evidence="2">Uncharacterized protein</fullName>
    </submittedName>
</protein>
<dbReference type="Proteomes" id="UP000775213">
    <property type="component" value="Unassembled WGS sequence"/>
</dbReference>
<reference evidence="2 3" key="1">
    <citation type="journal article" date="2021" name="Hortic Res">
        <title>Chromosome-scale assembly of the Dendrobium chrysotoxum genome enhances the understanding of orchid evolution.</title>
        <authorList>
            <person name="Zhang Y."/>
            <person name="Zhang G.Q."/>
            <person name="Zhang D."/>
            <person name="Liu X.D."/>
            <person name="Xu X.Y."/>
            <person name="Sun W.H."/>
            <person name="Yu X."/>
            <person name="Zhu X."/>
            <person name="Wang Z.W."/>
            <person name="Zhao X."/>
            <person name="Zhong W.Y."/>
            <person name="Chen H."/>
            <person name="Yin W.L."/>
            <person name="Huang T."/>
            <person name="Niu S.C."/>
            <person name="Liu Z.J."/>
        </authorList>
    </citation>
    <scope>NUCLEOTIDE SEQUENCE [LARGE SCALE GENOMIC DNA]</scope>
    <source>
        <strain evidence="2">Lindl</strain>
    </source>
</reference>
<evidence type="ECO:0000313" key="3">
    <source>
        <dbReference type="Proteomes" id="UP000775213"/>
    </source>
</evidence>
<keyword evidence="3" id="KW-1185">Reference proteome</keyword>
<comment type="caution">
    <text evidence="2">The sequence shown here is derived from an EMBL/GenBank/DDBJ whole genome shotgun (WGS) entry which is preliminary data.</text>
</comment>
<gene>
    <name evidence="2" type="ORF">IEQ34_019874</name>
</gene>
<dbReference type="EMBL" id="JAGFBR010000017">
    <property type="protein sequence ID" value="KAH0452575.1"/>
    <property type="molecule type" value="Genomic_DNA"/>
</dbReference>
<proteinExistence type="predicted"/>
<sequence length="113" mass="12661">MEEGNKPLSRSREEEAEENGDKVKKPRYDRCLTGLDLKLDRPIRELDPEKLKNEIRRWARAVARYARQLSRTFSGLSTSRRRSSSSSSRDDDAAAAVAVAVAADPTATSPSRK</sequence>